<dbReference type="Proteomes" id="UP000076722">
    <property type="component" value="Unassembled WGS sequence"/>
</dbReference>
<accession>A0A164Z064</accession>
<dbReference type="EMBL" id="KV419397">
    <property type="protein sequence ID" value="KZS97410.1"/>
    <property type="molecule type" value="Genomic_DNA"/>
</dbReference>
<organism evidence="1 2">
    <name type="scientific">Sistotremastrum niveocremeum HHB9708</name>
    <dbReference type="NCBI Taxonomy" id="1314777"/>
    <lineage>
        <taxon>Eukaryota</taxon>
        <taxon>Fungi</taxon>
        <taxon>Dikarya</taxon>
        <taxon>Basidiomycota</taxon>
        <taxon>Agaricomycotina</taxon>
        <taxon>Agaricomycetes</taxon>
        <taxon>Sistotremastrales</taxon>
        <taxon>Sistotremastraceae</taxon>
        <taxon>Sertulicium</taxon>
        <taxon>Sertulicium niveocremeum</taxon>
    </lineage>
</organism>
<evidence type="ECO:0000313" key="2">
    <source>
        <dbReference type="Proteomes" id="UP000076722"/>
    </source>
</evidence>
<dbReference type="AlphaFoldDB" id="A0A164Z064"/>
<sequence>MITFPPEIFGGIAKSLVEYEVTATELVTLTLDRQIRDGITKRRTHLSTLFTLSLVSKTWRAEVTPLIWSDLSLNLARAPLVWTYFPEVTERAANILQLLKNPNSSYGIYVRTLCVDLRSIRPSAQDLESLELLNAHVEEILSLTPRLRTLSLSFYGKKSSILPKLMTLQFPDLECLHLETRELSELDAQQQLLSRFVTRQAGLRRMSMVRYGSRNEDLLSAPHPDQLAHVTHFEGHVGELRLLKACTNLKSIRHWSPEKPMLLSDQDDFVSRLDLLECSFQNVTHLGISLSIFRTKTTISLDAQVLKVLVKTFPSLQHLEGLSLDQRSVAMLRSAQEDFAWRLPNLQYLGLFERSREGITQFGNIELPTLSNASIETAFCSFRQLFPQVRPQLRLAELKKTESTDRSGGRFRPYHGMDPGRGLQGSFINKAGSDRHHSALSVEIFLLKESRLLGRDQVWTGQESVIRSSRSSAAAIKPAYEPQQIIGLSRSKFLHTGKLHTVVVVARLRRCGKNNARMRVVYWKSARGLLSTLHEAWSLPTAELFSLILHPNHWQVQPLAAEICGYIAKSLVDSEPVPEMMRLDMQISIAIQCRRAHLNTLLTLSVVSKTWRAEVIPFIWSDLVLSMGWKNSNTTTAAASERIVNIARLLKTNPGYATYVKTILVDIQPYTLGPRIPEEVDPTVTFHVAEILSLTPRLRWLCLDIDASVIPLLPELLKLNLHNIVYVHLEFHNLAEMDARHHLLSRFITRLTKVRHLSVSTRGTGNAYWVSAPHPNRLTEVRRFEGHIAGLRLLGACPKLKSVQCWLSNDPGLAWSQDEFIRELSRNSVAFENVTHLIIHVRPVSDEPDITLDAEVLESLARTFPSLRVLEGLRLTQRSVDFLQTAPEIFAWHLSKLQQLSLCETSTEGEMDLADIRVPSLSDAAIEAAFCIFPGQVEKD</sequence>
<dbReference type="InterPro" id="IPR032675">
    <property type="entry name" value="LRR_dom_sf"/>
</dbReference>
<evidence type="ECO:0000313" key="1">
    <source>
        <dbReference type="EMBL" id="KZS97410.1"/>
    </source>
</evidence>
<name>A0A164Z064_9AGAM</name>
<dbReference type="SUPFAM" id="SSF52047">
    <property type="entry name" value="RNI-like"/>
    <property type="match status" value="1"/>
</dbReference>
<protein>
    <submittedName>
        <fullName evidence="1">Uncharacterized protein</fullName>
    </submittedName>
</protein>
<gene>
    <name evidence="1" type="ORF">SISNIDRAFT_463310</name>
</gene>
<reference evidence="1 2" key="1">
    <citation type="journal article" date="2016" name="Mol. Biol. Evol.">
        <title>Comparative Genomics of Early-Diverging Mushroom-Forming Fungi Provides Insights into the Origins of Lignocellulose Decay Capabilities.</title>
        <authorList>
            <person name="Nagy L.G."/>
            <person name="Riley R."/>
            <person name="Tritt A."/>
            <person name="Adam C."/>
            <person name="Daum C."/>
            <person name="Floudas D."/>
            <person name="Sun H."/>
            <person name="Yadav J.S."/>
            <person name="Pangilinan J."/>
            <person name="Larsson K.H."/>
            <person name="Matsuura K."/>
            <person name="Barry K."/>
            <person name="Labutti K."/>
            <person name="Kuo R."/>
            <person name="Ohm R.A."/>
            <person name="Bhattacharya S.S."/>
            <person name="Shirouzu T."/>
            <person name="Yoshinaga Y."/>
            <person name="Martin F.M."/>
            <person name="Grigoriev I.V."/>
            <person name="Hibbett D.S."/>
        </authorList>
    </citation>
    <scope>NUCLEOTIDE SEQUENCE [LARGE SCALE GENOMIC DNA]</scope>
    <source>
        <strain evidence="1 2">HHB9708</strain>
    </source>
</reference>
<keyword evidence="2" id="KW-1185">Reference proteome</keyword>
<proteinExistence type="predicted"/>
<dbReference type="Gene3D" id="3.80.10.10">
    <property type="entry name" value="Ribonuclease Inhibitor"/>
    <property type="match status" value="1"/>
</dbReference>